<feature type="domain" description="ABC transporter" evidence="4">
    <location>
        <begin position="11"/>
        <end position="238"/>
    </location>
</feature>
<dbReference type="SMART" id="SM00382">
    <property type="entry name" value="AAA"/>
    <property type="match status" value="1"/>
</dbReference>
<evidence type="ECO:0000256" key="3">
    <source>
        <dbReference type="ARBA" id="ARBA00022840"/>
    </source>
</evidence>
<sequence>MATIEDTHAAIHARDVGIAYGDFVAAENVNLTVQRGEFLCLLGPSGCGKSTLLSAFGGFVPISAGTLQVHDSDQSSRTDVGFVFQDSDALFGWLTVSQNISFGARMKGASRKEQAEVAAKYADLVGLSHCMDHFPKQLSGGMRQRLQLARVLANEPDIVLMDEPFGALDAQTREVMQRELARIWSLQGCTIVFVTHDIEESLLLADRIAIMKAGPASSIKSIHDVDLARPRDPVDPDFVRLHSILRQEIGAEVRKALRGQGLDEDLT</sequence>
<dbReference type="InterPro" id="IPR003439">
    <property type="entry name" value="ABC_transporter-like_ATP-bd"/>
</dbReference>
<dbReference type="OrthoDB" id="8773773at2"/>
<evidence type="ECO:0000256" key="1">
    <source>
        <dbReference type="ARBA" id="ARBA00022448"/>
    </source>
</evidence>
<dbReference type="SUPFAM" id="SSF52540">
    <property type="entry name" value="P-loop containing nucleoside triphosphate hydrolases"/>
    <property type="match status" value="1"/>
</dbReference>
<dbReference type="GO" id="GO:0016887">
    <property type="term" value="F:ATP hydrolysis activity"/>
    <property type="evidence" value="ECO:0007669"/>
    <property type="project" value="InterPro"/>
</dbReference>
<dbReference type="CDD" id="cd03293">
    <property type="entry name" value="ABC_NrtD_SsuB_transporters"/>
    <property type="match status" value="1"/>
</dbReference>
<keyword evidence="3 5" id="KW-0067">ATP-binding</keyword>
<dbReference type="PROSITE" id="PS50893">
    <property type="entry name" value="ABC_TRANSPORTER_2"/>
    <property type="match status" value="1"/>
</dbReference>
<dbReference type="InterPro" id="IPR003593">
    <property type="entry name" value="AAA+_ATPase"/>
</dbReference>
<dbReference type="GO" id="GO:0005524">
    <property type="term" value="F:ATP binding"/>
    <property type="evidence" value="ECO:0007669"/>
    <property type="project" value="UniProtKB-KW"/>
</dbReference>
<gene>
    <name evidence="5" type="ORF">FE374_03745</name>
</gene>
<dbReference type="InterPro" id="IPR027417">
    <property type="entry name" value="P-loop_NTPase"/>
</dbReference>
<evidence type="ECO:0000313" key="6">
    <source>
        <dbReference type="Proteomes" id="UP000314616"/>
    </source>
</evidence>
<dbReference type="InterPro" id="IPR017871">
    <property type="entry name" value="ABC_transporter-like_CS"/>
</dbReference>
<dbReference type="InterPro" id="IPR050093">
    <property type="entry name" value="ABC_SmlMolc_Importer"/>
</dbReference>
<name>A0A5B8C008_9MICO</name>
<dbReference type="KEGG" id="gyu:FE374_03745"/>
<reference evidence="5 6" key="1">
    <citation type="submission" date="2019-05" db="EMBL/GenBank/DDBJ databases">
        <title>Georgenia *** sp. nov., and Georgenia *** sp. nov., isolated from the intestinal contents of plateau pika (Ochotona curzoniae) in the Qinghai-Tibet plateau of China.</title>
        <authorList>
            <person name="Tian Z."/>
        </authorList>
    </citation>
    <scope>NUCLEOTIDE SEQUENCE [LARGE SCALE GENOMIC DNA]</scope>
    <source>
        <strain evidence="5 6">Z443</strain>
    </source>
</reference>
<dbReference type="AlphaFoldDB" id="A0A5B8C008"/>
<proteinExistence type="predicted"/>
<accession>A0A5B8C008</accession>
<keyword evidence="2" id="KW-0547">Nucleotide-binding</keyword>
<dbReference type="Pfam" id="PF00005">
    <property type="entry name" value="ABC_tran"/>
    <property type="match status" value="1"/>
</dbReference>
<organism evidence="5 6">
    <name type="scientific">Georgenia yuyongxinii</name>
    <dbReference type="NCBI Taxonomy" id="2589797"/>
    <lineage>
        <taxon>Bacteria</taxon>
        <taxon>Bacillati</taxon>
        <taxon>Actinomycetota</taxon>
        <taxon>Actinomycetes</taxon>
        <taxon>Micrococcales</taxon>
        <taxon>Bogoriellaceae</taxon>
        <taxon>Georgenia</taxon>
    </lineage>
</organism>
<dbReference type="RefSeq" id="WP_139927305.1">
    <property type="nucleotide sequence ID" value="NZ_CP040915.1"/>
</dbReference>
<dbReference type="Proteomes" id="UP000314616">
    <property type="component" value="Chromosome"/>
</dbReference>
<keyword evidence="1" id="KW-0813">Transport</keyword>
<dbReference type="PANTHER" id="PTHR42781:SF8">
    <property type="entry name" value="BICARBONATE TRANSPORT ATP-BINDING PROTEIN CMPC"/>
    <property type="match status" value="1"/>
</dbReference>
<evidence type="ECO:0000313" key="5">
    <source>
        <dbReference type="EMBL" id="QDC23863.1"/>
    </source>
</evidence>
<evidence type="ECO:0000256" key="2">
    <source>
        <dbReference type="ARBA" id="ARBA00022741"/>
    </source>
</evidence>
<dbReference type="Gene3D" id="3.40.50.300">
    <property type="entry name" value="P-loop containing nucleotide triphosphate hydrolases"/>
    <property type="match status" value="1"/>
</dbReference>
<dbReference type="PANTHER" id="PTHR42781">
    <property type="entry name" value="SPERMIDINE/PUTRESCINE IMPORT ATP-BINDING PROTEIN POTA"/>
    <property type="match status" value="1"/>
</dbReference>
<protein>
    <submittedName>
        <fullName evidence="5">ABC transporter ATP-binding protein</fullName>
    </submittedName>
</protein>
<evidence type="ECO:0000259" key="4">
    <source>
        <dbReference type="PROSITE" id="PS50893"/>
    </source>
</evidence>
<dbReference type="EMBL" id="CP040915">
    <property type="protein sequence ID" value="QDC23863.1"/>
    <property type="molecule type" value="Genomic_DNA"/>
</dbReference>
<dbReference type="PROSITE" id="PS00211">
    <property type="entry name" value="ABC_TRANSPORTER_1"/>
    <property type="match status" value="1"/>
</dbReference>